<dbReference type="CDD" id="cd02440">
    <property type="entry name" value="AdoMet_MTases"/>
    <property type="match status" value="1"/>
</dbReference>
<dbReference type="EMBL" id="ML991861">
    <property type="protein sequence ID" value="KAF2229541.1"/>
    <property type="molecule type" value="Genomic_DNA"/>
</dbReference>
<dbReference type="Pfam" id="PF23297">
    <property type="entry name" value="ACP_SdgA_C"/>
    <property type="match status" value="1"/>
</dbReference>
<dbReference type="GO" id="GO:0016491">
    <property type="term" value="F:oxidoreductase activity"/>
    <property type="evidence" value="ECO:0007669"/>
    <property type="project" value="UniProtKB-KW"/>
</dbReference>
<dbReference type="InterPro" id="IPR036291">
    <property type="entry name" value="NAD(P)-bd_dom_sf"/>
</dbReference>
<dbReference type="InterPro" id="IPR020841">
    <property type="entry name" value="PKS_Beta-ketoAc_synthase_dom"/>
</dbReference>
<evidence type="ECO:0000313" key="14">
    <source>
        <dbReference type="Proteomes" id="UP000800092"/>
    </source>
</evidence>
<dbReference type="PROSITE" id="PS52019">
    <property type="entry name" value="PKS_MFAS_DH"/>
    <property type="match status" value="1"/>
</dbReference>
<dbReference type="Pfam" id="PF13602">
    <property type="entry name" value="ADH_zinc_N_2"/>
    <property type="match status" value="1"/>
</dbReference>
<feature type="compositionally biased region" description="Basic and acidic residues" evidence="9">
    <location>
        <begin position="14"/>
        <end position="29"/>
    </location>
</feature>
<dbReference type="InterPro" id="IPR042104">
    <property type="entry name" value="PKS_dehydratase_sf"/>
</dbReference>
<dbReference type="Proteomes" id="UP000800092">
    <property type="component" value="Unassembled WGS sequence"/>
</dbReference>
<feature type="active site" description="Proton acceptor; for dehydratase activity" evidence="8">
    <location>
        <position position="928"/>
    </location>
</feature>
<dbReference type="InterPro" id="IPR029063">
    <property type="entry name" value="SAM-dependent_MTases_sf"/>
</dbReference>
<dbReference type="PROSITE" id="PS52004">
    <property type="entry name" value="KS3_2"/>
    <property type="match status" value="1"/>
</dbReference>
<dbReference type="SMART" id="SM00823">
    <property type="entry name" value="PKS_PP"/>
    <property type="match status" value="1"/>
</dbReference>
<keyword evidence="6" id="KW-0511">Multifunctional enzyme</keyword>
<dbReference type="InterPro" id="IPR016035">
    <property type="entry name" value="Acyl_Trfase/lysoPLipase"/>
</dbReference>
<evidence type="ECO:0000259" key="10">
    <source>
        <dbReference type="PROSITE" id="PS50075"/>
    </source>
</evidence>
<dbReference type="GO" id="GO:0031177">
    <property type="term" value="F:phosphopantetheine binding"/>
    <property type="evidence" value="ECO:0007669"/>
    <property type="project" value="InterPro"/>
</dbReference>
<dbReference type="SUPFAM" id="SSF47336">
    <property type="entry name" value="ACP-like"/>
    <property type="match status" value="1"/>
</dbReference>
<dbReference type="Gene3D" id="3.90.180.10">
    <property type="entry name" value="Medium-chain alcohol dehydrogenases, catalytic domain"/>
    <property type="match status" value="1"/>
</dbReference>
<keyword evidence="5" id="KW-0560">Oxidoreductase</keyword>
<dbReference type="InterPro" id="IPR013217">
    <property type="entry name" value="Methyltransf_12"/>
</dbReference>
<evidence type="ECO:0000259" key="12">
    <source>
        <dbReference type="PROSITE" id="PS52019"/>
    </source>
</evidence>
<evidence type="ECO:0000256" key="9">
    <source>
        <dbReference type="SAM" id="MobiDB-lite"/>
    </source>
</evidence>
<dbReference type="InterPro" id="IPR011032">
    <property type="entry name" value="GroES-like_sf"/>
</dbReference>
<dbReference type="Pfam" id="PF00109">
    <property type="entry name" value="ketoacyl-synt"/>
    <property type="match status" value="1"/>
</dbReference>
<sequence>MTAVGSIPLANGTHDARRNEDGSTTDPKKEPLAIIGMACRFSGDATSPEKLWDLLSQGRDAWSAVPAERFNQKAFYHPQSDRLSTISLKGGFFLREDPGAFDPSFFNLSAEVAAAMDPQIRIQLEVVFEALESAGLPLSSVVGSNTAVFTGSFTKDYHDLQLRDPSNMSRAFVTGNYAAMLANRVSDFFDLKGTSVAVDTGCSTSLMGLHFVAQTLRGGGSDCAIVGGACLNLNPDAFVNLSTLQTSGPDGKCYAFDERAQGYGRGDGIAAIIIKRLSSAIRDGDVIRAVVRETASNQDGRTPTITAPDSDAQRDLIEACYTCAGLNPRGTTVVEAHGTGTRVGDPPEARAIGVAMGRGRKKPLYVASVKTNLGHTEAASGLAAIPPSLNFEKANPEIGLGGLGLTIPTKLEPWTSNGPRRASINDFGYGGTNTHVIMEEAPLGPAALGAHSQHLAFTLAERRTCFPWTIAVSASGPEDLASTLGDSTVQPLQRLERPPRLVFVFNGQGARWFAMGRELSACYPVYKHTIEKCDRIIQSFGSDWSLVEELGRSKEKSRVNEVKFSMPLSCAIQLALVQLLGAFGIVPAAVTGHSSGEVTAAFAAGGLSLRDAMACTYFRGLVTAKHLAEATGRMAGGMLAVGLGSSDAQPYVDSATAGKVVIACENSPSSVTLSGDMAAIEELEVRLSSENIFARKLAVQSAFHSHHMQPLVKNYRTALEQHMAKQRKFAEHILFVSPVTGIRIANADQLGPEHWVRNIISPVLFYDSFCNMVTTEQSYGTDVRNIDFMVEIGPHIALAGPIRQILKEMPSTKGLSTAYGACLKRGQDAALTIQNLAGLLVSKGYPVNTSYVNAPNGQKGSRVVAGLPSYPWDHTQRFWWESRISNQHRFREHTQHDLLGVRIPGTSDQSPIWRQVIRTSDLPWVRDHVVQGNIVYPGAGYIAMAIEAMRQLHPSPFTTKGYILEEIEFLHATIIPEDSEGVEVQLFLEHASEKALDSSKRVFRIYSPLPDGSWAEAARGIIAAETDSAGSRPTLRSVQAIDFATTYNRTMTPKAFYESLATAGVRHGQSFQGLINIRKADGQSATVLVIRDSAALMPYNWQEPHVAHPMTLDAVFQAAYTTLSTEARKTVGTAVPRSVKSLYVSSDFSPEPGKQLQAYSHLLNYHRQGFDVSLAVQHSQPVKQTLIEMDTLRFQSVDTTATDSSDAQNKICAFEEWVPSVVLNQPHELFSMQLQRSADPAEITIGQELTRAAYYLISDAMAQLTAEDIAQLEWYHQSLHRWMKLQLQRASEDKLGPRSSKWTRVTAGAKAALIDRVASASINGALTVRVGQNLLAILRHELAPLEIMLEGGLLYQFYREMLHFTESTEQLAQVAKAITRENPRARILEIGAGTGGCTGPVLAALGGDDVTPACFDHYSFTDISSGFFQAARERFAAWGDLLSYQALNIENDPAKQGFTEKYDLIIAAQVLHATKNMSLTMRNVRKLPKDGGKLLLVETTRDTTDGHLIFGTLPGWWLSEEPQRQYSPNMSLQTWKPILQEAGFGGIDLDIWDCENEEHRAMSVIVSTAIPEESPVYNTEVALVWGTTKPPTDWLRGLAQEIKDVTGIAPIMIDLTRLEAEDKLCIFLSGLDGSPQKFDESNFDSIKTMATQSKDLMWVTVGSSIDCLVPENALHKGLLRTCRVEDRTKRFVSLDLDPSRPKWDPRFPASIATVFASVFNDAGGRSEDFEFAERQGQILLPRLVRDGTENKTFINGTRETELQPFVQPETDGRVLKLEVTKPGLLDSIVFRDDEDVELPLPEGWVEIQPHAYGINFRDVMSAMGQLDEKQELGVESAGIVTRVGFNSGGGIQPGMRVIALTPHGHISARVRIPWYNVVAIPDDMEFPEAASVAAVFATAYYSMFDVGRLEKGDTILVHAAAGGVGQACIILAQWKGIRVLATVGTPEKRAFLMETYGIPDKHIFSSRDESFVQGVLAATNQQGVDVVINSLPGTLLNATWNIVAQHGRFIEIGKRDIHQNKALEMRPVRKAISFSAVDLVQLCDTRSHVVQRTLVAVMDLLRSKSIRNISPVSLYPISDIARAFRTMQAGKHIGKIVVVPNANDMVKTLPRAEAAKLSPNASYLIVGGLGGIGRAYARWIVDHGAKHLILLSRSAASSPQATVLKKELSATGANVILKDCNAADIKALESVIAECSKSMPPLRGIIHGGMALSDCVIEYMTPTQWANALAAKKTATQHLCTLFPGKDDLDFFIILSSAFGVIGSASQANYTAGGTFQDAVARRRAAAGLPCITIDLGMVDGIGYVAENKAGVAERLLASAHRPLAEYDVLQLLDYCVRHQVRTPRTAQLITGLASSAVRKLSWGKERRFAALDNDSVAAGGRSDSKAGSAASASARLREGLTSASTVEDAGSMVEKAVVEKLADMFVISEQDIDATQPLSNYGVDSLVAVELRNWLVPTTQCEMSIFDLLRAPSLRELAEGIAKRSRALYISSE</sequence>
<dbReference type="InterPro" id="IPR014031">
    <property type="entry name" value="Ketoacyl_synth_C"/>
</dbReference>
<dbReference type="SUPFAM" id="SSF52151">
    <property type="entry name" value="FabD/lysophospholipase-like"/>
    <property type="match status" value="1"/>
</dbReference>
<dbReference type="Pfam" id="PF02801">
    <property type="entry name" value="Ketoacyl-synt_C"/>
    <property type="match status" value="1"/>
</dbReference>
<dbReference type="GO" id="GO:0004312">
    <property type="term" value="F:fatty acid synthase activity"/>
    <property type="evidence" value="ECO:0007669"/>
    <property type="project" value="TreeGrafter"/>
</dbReference>
<evidence type="ECO:0000256" key="5">
    <source>
        <dbReference type="ARBA" id="ARBA00023002"/>
    </source>
</evidence>
<feature type="region of interest" description="Disordered" evidence="9">
    <location>
        <begin position="1"/>
        <end position="29"/>
    </location>
</feature>
<dbReference type="SUPFAM" id="SSF51735">
    <property type="entry name" value="NAD(P)-binding Rossmann-fold domains"/>
    <property type="match status" value="2"/>
</dbReference>
<dbReference type="InterPro" id="IPR049900">
    <property type="entry name" value="PKS_mFAS_DH"/>
</dbReference>
<keyword evidence="4" id="KW-0521">NADP</keyword>
<dbReference type="InterPro" id="IPR057326">
    <property type="entry name" value="KR_dom"/>
</dbReference>
<feature type="region of interest" description="C-terminal hotdog fold" evidence="8">
    <location>
        <begin position="1046"/>
        <end position="1203"/>
    </location>
</feature>
<dbReference type="InterPro" id="IPR020807">
    <property type="entry name" value="PKS_DH"/>
</dbReference>
<dbReference type="SMART" id="SM00827">
    <property type="entry name" value="PKS_AT"/>
    <property type="match status" value="1"/>
</dbReference>
<feature type="region of interest" description="N-terminal hotdog fold" evidence="8">
    <location>
        <begin position="896"/>
        <end position="1029"/>
    </location>
</feature>
<protein>
    <submittedName>
        <fullName evidence="13">Polyketide synthase</fullName>
    </submittedName>
</protein>
<dbReference type="InterPro" id="IPR001227">
    <property type="entry name" value="Ac_transferase_dom_sf"/>
</dbReference>
<dbReference type="SMART" id="SM00826">
    <property type="entry name" value="PKS_DH"/>
    <property type="match status" value="1"/>
</dbReference>
<dbReference type="Gene3D" id="3.40.366.10">
    <property type="entry name" value="Malonyl-Coenzyme A Acyl Carrier Protein, domain 2"/>
    <property type="match status" value="1"/>
</dbReference>
<evidence type="ECO:0000256" key="7">
    <source>
        <dbReference type="ARBA" id="ARBA00023315"/>
    </source>
</evidence>
<dbReference type="InterPro" id="IPR036736">
    <property type="entry name" value="ACP-like_sf"/>
</dbReference>
<dbReference type="GO" id="GO:1901336">
    <property type="term" value="P:lactone biosynthetic process"/>
    <property type="evidence" value="ECO:0007669"/>
    <property type="project" value="UniProtKB-ARBA"/>
</dbReference>
<dbReference type="GO" id="GO:0004315">
    <property type="term" value="F:3-oxoacyl-[acyl-carrier-protein] synthase activity"/>
    <property type="evidence" value="ECO:0007669"/>
    <property type="project" value="InterPro"/>
</dbReference>
<dbReference type="GO" id="GO:0044550">
    <property type="term" value="P:secondary metabolite biosynthetic process"/>
    <property type="evidence" value="ECO:0007669"/>
    <property type="project" value="TreeGrafter"/>
</dbReference>
<feature type="domain" description="Ketosynthase family 3 (KS3)" evidence="11">
    <location>
        <begin position="29"/>
        <end position="440"/>
    </location>
</feature>
<dbReference type="Pfam" id="PF08242">
    <property type="entry name" value="Methyltransf_12"/>
    <property type="match status" value="1"/>
</dbReference>
<feature type="domain" description="Carrier" evidence="10">
    <location>
        <begin position="2409"/>
        <end position="2486"/>
    </location>
</feature>
<dbReference type="SMART" id="SM00829">
    <property type="entry name" value="PKS_ER"/>
    <property type="match status" value="1"/>
</dbReference>
<dbReference type="Gene3D" id="3.40.47.10">
    <property type="match status" value="1"/>
</dbReference>
<dbReference type="FunFam" id="3.40.50.720:FF:000209">
    <property type="entry name" value="Polyketide synthase Pks12"/>
    <property type="match status" value="1"/>
</dbReference>
<dbReference type="Gene3D" id="3.10.129.110">
    <property type="entry name" value="Polyketide synthase dehydratase"/>
    <property type="match status" value="1"/>
</dbReference>
<dbReference type="InterPro" id="IPR014043">
    <property type="entry name" value="Acyl_transferase_dom"/>
</dbReference>
<dbReference type="InterPro" id="IPR050091">
    <property type="entry name" value="PKS_NRPS_Biosynth_Enz"/>
</dbReference>
<dbReference type="PROSITE" id="PS00606">
    <property type="entry name" value="KS3_1"/>
    <property type="match status" value="1"/>
</dbReference>
<dbReference type="Gene3D" id="1.10.1200.10">
    <property type="entry name" value="ACP-like"/>
    <property type="match status" value="1"/>
</dbReference>
<dbReference type="InterPro" id="IPR018201">
    <property type="entry name" value="Ketoacyl_synth_AS"/>
</dbReference>
<dbReference type="SUPFAM" id="SSF53901">
    <property type="entry name" value="Thiolase-like"/>
    <property type="match status" value="1"/>
</dbReference>
<dbReference type="Pfam" id="PF23114">
    <property type="entry name" value="NAD-bd_HRPKS_sdrA"/>
    <property type="match status" value="1"/>
</dbReference>
<keyword evidence="2" id="KW-0597">Phosphoprotein</keyword>
<dbReference type="InterPro" id="IPR056501">
    <property type="entry name" value="NAD-bd_HRPKS_sdrA"/>
</dbReference>
<feature type="active site" description="Proton donor; for dehydratase activity" evidence="8">
    <location>
        <position position="1113"/>
    </location>
</feature>
<dbReference type="InterPro" id="IPR009081">
    <property type="entry name" value="PP-bd_ACP"/>
</dbReference>
<dbReference type="Gene3D" id="3.40.50.720">
    <property type="entry name" value="NAD(P)-binding Rossmann-like Domain"/>
    <property type="match status" value="1"/>
</dbReference>
<evidence type="ECO:0000256" key="3">
    <source>
        <dbReference type="ARBA" id="ARBA00022679"/>
    </source>
</evidence>
<dbReference type="SUPFAM" id="SSF53335">
    <property type="entry name" value="S-adenosyl-L-methionine-dependent methyltransferases"/>
    <property type="match status" value="1"/>
</dbReference>
<dbReference type="PROSITE" id="PS50075">
    <property type="entry name" value="CARRIER"/>
    <property type="match status" value="1"/>
</dbReference>
<dbReference type="Pfam" id="PF21089">
    <property type="entry name" value="PKS_DH_N"/>
    <property type="match status" value="1"/>
</dbReference>
<dbReference type="SMART" id="SM00822">
    <property type="entry name" value="PKS_KR"/>
    <property type="match status" value="1"/>
</dbReference>
<evidence type="ECO:0000259" key="11">
    <source>
        <dbReference type="PROSITE" id="PS52004"/>
    </source>
</evidence>
<dbReference type="InterPro" id="IPR049552">
    <property type="entry name" value="PKS_DH_N"/>
</dbReference>
<dbReference type="Pfam" id="PF00698">
    <property type="entry name" value="Acyl_transf_1"/>
    <property type="match status" value="1"/>
</dbReference>
<keyword evidence="1" id="KW-0596">Phosphopantetheine</keyword>
<dbReference type="InterPro" id="IPR020806">
    <property type="entry name" value="PKS_PP-bd"/>
</dbReference>
<dbReference type="InterPro" id="IPR020843">
    <property type="entry name" value="ER"/>
</dbReference>
<dbReference type="Gene3D" id="3.30.70.3290">
    <property type="match status" value="1"/>
</dbReference>
<keyword evidence="7" id="KW-0012">Acyltransferase</keyword>
<dbReference type="OrthoDB" id="329835at2759"/>
<gene>
    <name evidence="13" type="ORF">EV356DRAFT_562049</name>
</gene>
<dbReference type="PANTHER" id="PTHR43775">
    <property type="entry name" value="FATTY ACID SYNTHASE"/>
    <property type="match status" value="1"/>
</dbReference>
<dbReference type="PANTHER" id="PTHR43775:SF29">
    <property type="entry name" value="ASPERFURANONE POLYKETIDE SYNTHASE AFOG-RELATED"/>
    <property type="match status" value="1"/>
</dbReference>
<dbReference type="SUPFAM" id="SSF55048">
    <property type="entry name" value="Probable ACP-binding domain of malonyl-CoA ACP transacylase"/>
    <property type="match status" value="1"/>
</dbReference>
<dbReference type="InterPro" id="IPR016039">
    <property type="entry name" value="Thiolase-like"/>
</dbReference>
<dbReference type="SUPFAM" id="SSF50129">
    <property type="entry name" value="GroES-like"/>
    <property type="match status" value="1"/>
</dbReference>
<dbReference type="InterPro" id="IPR014030">
    <property type="entry name" value="Ketoacyl_synth_N"/>
</dbReference>
<evidence type="ECO:0000256" key="6">
    <source>
        <dbReference type="ARBA" id="ARBA00023268"/>
    </source>
</evidence>
<dbReference type="CDD" id="cd00833">
    <property type="entry name" value="PKS"/>
    <property type="match status" value="1"/>
</dbReference>
<dbReference type="InterPro" id="IPR013968">
    <property type="entry name" value="PKS_KR"/>
</dbReference>
<keyword evidence="3" id="KW-0808">Transferase</keyword>
<evidence type="ECO:0000256" key="1">
    <source>
        <dbReference type="ARBA" id="ARBA00022450"/>
    </source>
</evidence>
<keyword evidence="14" id="KW-1185">Reference proteome</keyword>
<reference evidence="13" key="1">
    <citation type="journal article" date="2020" name="Stud. Mycol.">
        <title>101 Dothideomycetes genomes: a test case for predicting lifestyles and emergence of pathogens.</title>
        <authorList>
            <person name="Haridas S."/>
            <person name="Albert R."/>
            <person name="Binder M."/>
            <person name="Bloem J."/>
            <person name="Labutti K."/>
            <person name="Salamov A."/>
            <person name="Andreopoulos B."/>
            <person name="Baker S."/>
            <person name="Barry K."/>
            <person name="Bills G."/>
            <person name="Bluhm B."/>
            <person name="Cannon C."/>
            <person name="Castanera R."/>
            <person name="Culley D."/>
            <person name="Daum C."/>
            <person name="Ezra D."/>
            <person name="Gonzalez J."/>
            <person name="Henrissat B."/>
            <person name="Kuo A."/>
            <person name="Liang C."/>
            <person name="Lipzen A."/>
            <person name="Lutzoni F."/>
            <person name="Magnuson J."/>
            <person name="Mondo S."/>
            <person name="Nolan M."/>
            <person name="Ohm R."/>
            <person name="Pangilinan J."/>
            <person name="Park H.-J."/>
            <person name="Ramirez L."/>
            <person name="Alfaro M."/>
            <person name="Sun H."/>
            <person name="Tritt A."/>
            <person name="Yoshinaga Y."/>
            <person name="Zwiers L.-H."/>
            <person name="Turgeon B."/>
            <person name="Goodwin S."/>
            <person name="Spatafora J."/>
            <person name="Crous P."/>
            <person name="Grigoriev I."/>
        </authorList>
    </citation>
    <scope>NUCLEOTIDE SEQUENCE</scope>
    <source>
        <strain evidence="13">Tuck. ex Michener</strain>
    </source>
</reference>
<dbReference type="CDD" id="cd05195">
    <property type="entry name" value="enoyl_red"/>
    <property type="match status" value="1"/>
</dbReference>
<evidence type="ECO:0000256" key="2">
    <source>
        <dbReference type="ARBA" id="ARBA00022553"/>
    </source>
</evidence>
<organism evidence="13 14">
    <name type="scientific">Viridothelium virens</name>
    <name type="common">Speckled blister lichen</name>
    <name type="synonym">Trypethelium virens</name>
    <dbReference type="NCBI Taxonomy" id="1048519"/>
    <lineage>
        <taxon>Eukaryota</taxon>
        <taxon>Fungi</taxon>
        <taxon>Dikarya</taxon>
        <taxon>Ascomycota</taxon>
        <taxon>Pezizomycotina</taxon>
        <taxon>Dothideomycetes</taxon>
        <taxon>Dothideomycetes incertae sedis</taxon>
        <taxon>Trypetheliales</taxon>
        <taxon>Trypetheliaceae</taxon>
        <taxon>Viridothelium</taxon>
    </lineage>
</organism>
<dbReference type="SMART" id="SM00825">
    <property type="entry name" value="PKS_KS"/>
    <property type="match status" value="1"/>
</dbReference>
<accession>A0A6A6GVB0</accession>
<feature type="domain" description="PKS/mFAS DH" evidence="12">
    <location>
        <begin position="896"/>
        <end position="1203"/>
    </location>
</feature>
<dbReference type="InterPro" id="IPR016036">
    <property type="entry name" value="Malonyl_transacylase_ACP-bd"/>
</dbReference>
<name>A0A6A6GVB0_VIRVR</name>
<dbReference type="Gene3D" id="3.40.50.150">
    <property type="entry name" value="Vaccinia Virus protein VP39"/>
    <property type="match status" value="1"/>
</dbReference>
<dbReference type="CDD" id="cd05274">
    <property type="entry name" value="KR_FAS_SDR_x"/>
    <property type="match status" value="1"/>
</dbReference>
<proteinExistence type="predicted"/>
<dbReference type="Pfam" id="PF14765">
    <property type="entry name" value="PS-DH"/>
    <property type="match status" value="1"/>
</dbReference>
<evidence type="ECO:0000313" key="13">
    <source>
        <dbReference type="EMBL" id="KAF2229541.1"/>
    </source>
</evidence>
<dbReference type="Pfam" id="PF08659">
    <property type="entry name" value="KR"/>
    <property type="match status" value="1"/>
</dbReference>
<dbReference type="GO" id="GO:0006633">
    <property type="term" value="P:fatty acid biosynthetic process"/>
    <property type="evidence" value="ECO:0007669"/>
    <property type="project" value="InterPro"/>
</dbReference>
<evidence type="ECO:0000256" key="8">
    <source>
        <dbReference type="PROSITE-ProRule" id="PRU01363"/>
    </source>
</evidence>
<dbReference type="InterPro" id="IPR049551">
    <property type="entry name" value="PKS_DH_C"/>
</dbReference>
<evidence type="ECO:0000256" key="4">
    <source>
        <dbReference type="ARBA" id="ARBA00022857"/>
    </source>
</evidence>